<protein>
    <submittedName>
        <fullName evidence="1">Uncharacterized protein</fullName>
    </submittedName>
</protein>
<evidence type="ECO:0000313" key="1">
    <source>
        <dbReference type="EMBL" id="KAI4319247.1"/>
    </source>
</evidence>
<dbReference type="Proteomes" id="UP001057402">
    <property type="component" value="Chromosome 10"/>
</dbReference>
<name>A0ACB9M706_9MYRT</name>
<gene>
    <name evidence="1" type="ORF">MLD38_032872</name>
</gene>
<comment type="caution">
    <text evidence="1">The sequence shown here is derived from an EMBL/GenBank/DDBJ whole genome shotgun (WGS) entry which is preliminary data.</text>
</comment>
<organism evidence="1 2">
    <name type="scientific">Melastoma candidum</name>
    <dbReference type="NCBI Taxonomy" id="119954"/>
    <lineage>
        <taxon>Eukaryota</taxon>
        <taxon>Viridiplantae</taxon>
        <taxon>Streptophyta</taxon>
        <taxon>Embryophyta</taxon>
        <taxon>Tracheophyta</taxon>
        <taxon>Spermatophyta</taxon>
        <taxon>Magnoliopsida</taxon>
        <taxon>eudicotyledons</taxon>
        <taxon>Gunneridae</taxon>
        <taxon>Pentapetalae</taxon>
        <taxon>rosids</taxon>
        <taxon>malvids</taxon>
        <taxon>Myrtales</taxon>
        <taxon>Melastomataceae</taxon>
        <taxon>Melastomatoideae</taxon>
        <taxon>Melastomateae</taxon>
        <taxon>Melastoma</taxon>
    </lineage>
</organism>
<keyword evidence="2" id="KW-1185">Reference proteome</keyword>
<reference evidence="2" key="1">
    <citation type="journal article" date="2023" name="Front. Plant Sci.">
        <title>Chromosomal-level genome assembly of Melastoma candidum provides insights into trichome evolution.</title>
        <authorList>
            <person name="Zhong Y."/>
            <person name="Wu W."/>
            <person name="Sun C."/>
            <person name="Zou P."/>
            <person name="Liu Y."/>
            <person name="Dai S."/>
            <person name="Zhou R."/>
        </authorList>
    </citation>
    <scope>NUCLEOTIDE SEQUENCE [LARGE SCALE GENOMIC DNA]</scope>
</reference>
<accession>A0ACB9M706</accession>
<evidence type="ECO:0000313" key="2">
    <source>
        <dbReference type="Proteomes" id="UP001057402"/>
    </source>
</evidence>
<dbReference type="EMBL" id="CM042889">
    <property type="protein sequence ID" value="KAI4319247.1"/>
    <property type="molecule type" value="Genomic_DNA"/>
</dbReference>
<proteinExistence type="predicted"/>
<sequence length="887" mass="100107">MDSGSGIKQADSVSNTGQYHLKKCFARFIGSGKRLLKRQLMMDEIEQSIENRNDRGKVLEGQLGFILSSTQEAAVVPPTVALAVRPSPGIWEYVKVNASDLEVEGITAKEYLKFKETVFEESWANDENALEIDFESIDFATPRLALPSSIGNGHNFISKMITSGITKDTQRAKQLLDYLLSLSHQGESLMINEKLNTVSKLQLALIAAEAFVSAFPKDALYQKFESRIKDLGFEKGWGDTAETVKEMMHTLSELLQAPDPEKLDSFISRLPVIFNVVIFSPHGYFGQADVLGLPDTGGQVVYILDQVRALEEELLLRIKQQGLPIKPNILVVTRLIPDAKGTKCNQEWEQIFDTKHSFILRVPFKTPKGILRQWVSRFDVYPYLERFAQDAAAKVLEHMGCKPDLIIGNYTDGNLVASLMASKLGITQATIAHALEKTKYEDSDVKWKGLDPKYHFSCQFTADLIAMNATDFVITSTYQEIAGSKNRPGQYESHNAFTMPGLCRVVSGINIFEPKFNIAAPGADQSVYFPFTQKQKRLTSFQPAIDELLYNKEDNNEHIGYLADRRKPIIFSMARLDTVKNITGLVEWYGKNKRLRGLVNLVVVAGFFDPAKSKDREEIAEIERMHSLIEKYNLKGQFRWIAAQTDRYRNGELYRCIADTKGAFVQPALYEAFGLTVIEAINCGLPTFATNQGGPAEIIVDGVSGFHIDPNNGDEASNKIADFFEKCKRSPDYWNQMSAGGIQRINECYTWKIYAKRLLNMGSMYGLWRRMNKEQKQAKHRYIELLYNLQFRNLAKNVPIPVEEPLDVVTPSEAGSKPKPTKPQETPRMPALEPATPAPSKPRVDNESWMALDRVNQAACPWNWWCLTITFLLLTYYVVLRFYGTSS</sequence>